<evidence type="ECO:0000313" key="4">
    <source>
        <dbReference type="Proteomes" id="UP000014137"/>
    </source>
</evidence>
<dbReference type="InterPro" id="IPR007349">
    <property type="entry name" value="DUF418"/>
</dbReference>
<feature type="transmembrane region" description="Helical" evidence="1">
    <location>
        <begin position="99"/>
        <end position="117"/>
    </location>
</feature>
<proteinExistence type="predicted"/>
<name>M2QDN1_9PSEU</name>
<dbReference type="InterPro" id="IPR052529">
    <property type="entry name" value="Bact_Transport_Assoc"/>
</dbReference>
<feature type="transmembrane region" description="Helical" evidence="1">
    <location>
        <begin position="370"/>
        <end position="391"/>
    </location>
</feature>
<dbReference type="PATRIC" id="fig|1238180.3.peg.6011"/>
<evidence type="ECO:0000259" key="2">
    <source>
        <dbReference type="Pfam" id="PF04235"/>
    </source>
</evidence>
<feature type="domain" description="DUF418" evidence="2">
    <location>
        <begin position="254"/>
        <end position="406"/>
    </location>
</feature>
<comment type="caution">
    <text evidence="3">The sequence shown here is derived from an EMBL/GenBank/DDBJ whole genome shotgun (WGS) entry which is preliminary data.</text>
</comment>
<evidence type="ECO:0000256" key="1">
    <source>
        <dbReference type="SAM" id="Phobius"/>
    </source>
</evidence>
<feature type="transmembrane region" description="Helical" evidence="1">
    <location>
        <begin position="152"/>
        <end position="168"/>
    </location>
</feature>
<feature type="transmembrane region" description="Helical" evidence="1">
    <location>
        <begin position="300"/>
        <end position="318"/>
    </location>
</feature>
<reference evidence="3 4" key="1">
    <citation type="submission" date="2012-10" db="EMBL/GenBank/DDBJ databases">
        <title>Genome assembly of Amycolatopsis azurea DSM 43854.</title>
        <authorList>
            <person name="Khatri I."/>
            <person name="Kaur I."/>
            <person name="Subramanian S."/>
            <person name="Mayilraj S."/>
        </authorList>
    </citation>
    <scope>NUCLEOTIDE SEQUENCE [LARGE SCALE GENOMIC DNA]</scope>
    <source>
        <strain evidence="3 4">DSM 43854</strain>
    </source>
</reference>
<dbReference type="PANTHER" id="PTHR30590">
    <property type="entry name" value="INNER MEMBRANE PROTEIN"/>
    <property type="match status" value="1"/>
</dbReference>
<organism evidence="3 4">
    <name type="scientific">Amycolatopsis azurea DSM 43854</name>
    <dbReference type="NCBI Taxonomy" id="1238180"/>
    <lineage>
        <taxon>Bacteria</taxon>
        <taxon>Bacillati</taxon>
        <taxon>Actinomycetota</taxon>
        <taxon>Actinomycetes</taxon>
        <taxon>Pseudonocardiales</taxon>
        <taxon>Pseudonocardiaceae</taxon>
        <taxon>Amycolatopsis</taxon>
    </lineage>
</organism>
<dbReference type="EMBL" id="ANMG01000060">
    <property type="protein sequence ID" value="EMD24182.1"/>
    <property type="molecule type" value="Genomic_DNA"/>
</dbReference>
<keyword evidence="1" id="KW-0812">Transmembrane</keyword>
<accession>M2QDN1</accession>
<feature type="transmembrane region" description="Helical" evidence="1">
    <location>
        <begin position="46"/>
        <end position="64"/>
    </location>
</feature>
<protein>
    <recommendedName>
        <fullName evidence="2">DUF418 domain-containing protein</fullName>
    </recommendedName>
</protein>
<dbReference type="Pfam" id="PF04235">
    <property type="entry name" value="DUF418"/>
    <property type="match status" value="1"/>
</dbReference>
<feature type="transmembrane region" description="Helical" evidence="1">
    <location>
        <begin position="129"/>
        <end position="146"/>
    </location>
</feature>
<sequence length="416" mass="45082">MTRARSSQRRMGPDAATGTLEDMIHQTSAVAAARQSRGGRISSLDLLRGVAILGTFGTNVFLFAHPGGPTGFFQDFVGSATGFAEHAELGLRVLSNGKFLALLTILFGVGLELQYQSARRRGVSWPGRYPLRAGILFLEGLVHYLLVFEGDVLMAYGLTSLVVAYVVGRSDRVVRAVVVVVGGAYATLLFALTAFLVSQPDVSGEPVPVSPAATASWPAQVSLRLNEFLMMRAETVLIVPSAVVLFLLGSRLRRAGVFDDTAQGGRLRKRLLVLGFAVGLPLNVVTGFSGPDWLLVDRYLLPPLVALGLLALVTHLSLRMRERPGIVRSGLIAVGRTALSCYVLQNLLAGILCYGWGFGFAEQFADARPWWIVGLWGFVGLVNVAFAVVWLRHFDRGPLELLMHRLYAPRRGRPGD</sequence>
<feature type="transmembrane region" description="Helical" evidence="1">
    <location>
        <begin position="271"/>
        <end position="288"/>
    </location>
</feature>
<dbReference type="AlphaFoldDB" id="M2QDN1"/>
<keyword evidence="1" id="KW-0472">Membrane</keyword>
<dbReference type="Proteomes" id="UP000014137">
    <property type="component" value="Unassembled WGS sequence"/>
</dbReference>
<dbReference type="PANTHER" id="PTHR30590:SF2">
    <property type="entry name" value="INNER MEMBRANE PROTEIN"/>
    <property type="match status" value="1"/>
</dbReference>
<evidence type="ECO:0000313" key="3">
    <source>
        <dbReference type="EMBL" id="EMD24182.1"/>
    </source>
</evidence>
<gene>
    <name evidence="3" type="ORF">C791_6260</name>
</gene>
<feature type="transmembrane region" description="Helical" evidence="1">
    <location>
        <begin position="229"/>
        <end position="250"/>
    </location>
</feature>
<feature type="transmembrane region" description="Helical" evidence="1">
    <location>
        <begin position="339"/>
        <end position="358"/>
    </location>
</feature>
<feature type="transmembrane region" description="Helical" evidence="1">
    <location>
        <begin position="175"/>
        <end position="197"/>
    </location>
</feature>
<keyword evidence="1" id="KW-1133">Transmembrane helix</keyword>